<dbReference type="InterPro" id="IPR023529">
    <property type="entry name" value="ProQ"/>
</dbReference>
<comment type="caution">
    <text evidence="7">The sequence shown here is derived from an EMBL/GenBank/DDBJ whole genome shotgun (WGS) entry which is preliminary data.</text>
</comment>
<proteinExistence type="inferred from homology"/>
<accession>A0A318MRF3</accession>
<dbReference type="InterPro" id="IPR035236">
    <property type="entry name" value="ProQ_C"/>
</dbReference>
<dbReference type="Proteomes" id="UP000247838">
    <property type="component" value="Unassembled WGS sequence"/>
</dbReference>
<dbReference type="InterPro" id="IPR036442">
    <property type="entry name" value="ProQ/FinO_sf"/>
</dbReference>
<keyword evidence="3 4" id="KW-0143">Chaperone</keyword>
<evidence type="ECO:0000259" key="6">
    <source>
        <dbReference type="SMART" id="SM00945"/>
    </source>
</evidence>
<comment type="similarity">
    <text evidence="4">Belongs to the ProQ family.</text>
</comment>
<gene>
    <name evidence="4" type="primary">proQ</name>
    <name evidence="7" type="ORF">DKK76_08875</name>
</gene>
<comment type="subcellular location">
    <subcellularLocation>
        <location evidence="4">Cytoplasm</location>
    </subcellularLocation>
</comment>
<evidence type="ECO:0000256" key="1">
    <source>
        <dbReference type="ARBA" id="ARBA00022490"/>
    </source>
</evidence>
<evidence type="ECO:0000313" key="8">
    <source>
        <dbReference type="Proteomes" id="UP000247838"/>
    </source>
</evidence>
<evidence type="ECO:0000256" key="2">
    <source>
        <dbReference type="ARBA" id="ARBA00022884"/>
    </source>
</evidence>
<dbReference type="Gene3D" id="1.10.1710.10">
    <property type="entry name" value="ProQ/FinO domain"/>
    <property type="match status" value="1"/>
</dbReference>
<dbReference type="HAMAP" id="MF_00749">
    <property type="entry name" value="ProQ"/>
    <property type="match status" value="1"/>
</dbReference>
<evidence type="ECO:0000256" key="3">
    <source>
        <dbReference type="ARBA" id="ARBA00023186"/>
    </source>
</evidence>
<reference evidence="7 8" key="1">
    <citation type="submission" date="2018-05" db="EMBL/GenBank/DDBJ databases">
        <title>Reference genomes for bee gut microbiota database.</title>
        <authorList>
            <person name="Ellegaard K.M."/>
        </authorList>
    </citation>
    <scope>NUCLEOTIDE SEQUENCE [LARGE SCALE GENOMIC DNA]</scope>
    <source>
        <strain evidence="7 8">ESL0167</strain>
    </source>
</reference>
<dbReference type="NCBIfam" id="NF003434">
    <property type="entry name" value="PRK04950.1"/>
    <property type="match status" value="1"/>
</dbReference>
<dbReference type="SMART" id="SM00945">
    <property type="entry name" value="ProQ"/>
    <property type="match status" value="1"/>
</dbReference>
<dbReference type="GO" id="GO:0034057">
    <property type="term" value="F:RNA strand-exchange activity"/>
    <property type="evidence" value="ECO:0007669"/>
    <property type="project" value="UniProtKB-UniRule"/>
</dbReference>
<feature type="compositionally biased region" description="Basic residues" evidence="5">
    <location>
        <begin position="131"/>
        <end position="148"/>
    </location>
</feature>
<protein>
    <recommendedName>
        <fullName evidence="4">RNA chaperone ProQ</fullName>
    </recommendedName>
</protein>
<dbReference type="GO" id="GO:0033592">
    <property type="term" value="F:RNA strand annealing activity"/>
    <property type="evidence" value="ECO:0007669"/>
    <property type="project" value="UniProtKB-UniRule"/>
</dbReference>
<comment type="function">
    <text evidence="4">RNA chaperone with significant RNA binding, RNA strand exchange and RNA duplexing activities.</text>
</comment>
<dbReference type="EMBL" id="QGLM01000017">
    <property type="protein sequence ID" value="PXY95091.1"/>
    <property type="molecule type" value="Genomic_DNA"/>
</dbReference>
<dbReference type="PANTHER" id="PTHR38106">
    <property type="entry name" value="RNA CHAPERONE PROQ"/>
    <property type="match status" value="1"/>
</dbReference>
<dbReference type="Pfam" id="PF17516">
    <property type="entry name" value="ProQ_C"/>
    <property type="match status" value="1"/>
</dbReference>
<feature type="region of interest" description="Disordered" evidence="5">
    <location>
        <begin position="117"/>
        <end position="164"/>
    </location>
</feature>
<evidence type="ECO:0000256" key="5">
    <source>
        <dbReference type="SAM" id="MobiDB-lite"/>
    </source>
</evidence>
<dbReference type="Pfam" id="PF04352">
    <property type="entry name" value="ProQ"/>
    <property type="match status" value="1"/>
</dbReference>
<dbReference type="GO" id="GO:0005829">
    <property type="term" value="C:cytosol"/>
    <property type="evidence" value="ECO:0007669"/>
    <property type="project" value="TreeGrafter"/>
</dbReference>
<evidence type="ECO:0000256" key="4">
    <source>
        <dbReference type="HAMAP-Rule" id="MF_00749"/>
    </source>
</evidence>
<evidence type="ECO:0000313" key="7">
    <source>
        <dbReference type="EMBL" id="PXY95091.1"/>
    </source>
</evidence>
<name>A0A318MRF3_FRIPE</name>
<feature type="domain" description="ProQ/FinO" evidence="6">
    <location>
        <begin position="9"/>
        <end position="123"/>
    </location>
</feature>
<dbReference type="AlphaFoldDB" id="A0A318MRF3"/>
<keyword evidence="1 4" id="KW-0963">Cytoplasm</keyword>
<dbReference type="SUPFAM" id="SSF48657">
    <property type="entry name" value="FinO-like"/>
    <property type="match status" value="1"/>
</dbReference>
<keyword evidence="2 4" id="KW-0694">RNA-binding</keyword>
<dbReference type="PANTHER" id="PTHR38106:SF1">
    <property type="entry name" value="RNA CHAPERONE PROQ"/>
    <property type="match status" value="1"/>
</dbReference>
<dbReference type="InterPro" id="IPR016103">
    <property type="entry name" value="ProQ/FinO"/>
</dbReference>
<organism evidence="7 8">
    <name type="scientific">Frischella perrara</name>
    <dbReference type="NCBI Taxonomy" id="1267021"/>
    <lineage>
        <taxon>Bacteria</taxon>
        <taxon>Pseudomonadati</taxon>
        <taxon>Pseudomonadota</taxon>
        <taxon>Gammaproteobacteria</taxon>
        <taxon>Orbales</taxon>
        <taxon>Orbaceae</taxon>
        <taxon>Frischella</taxon>
    </lineage>
</organism>
<dbReference type="GO" id="GO:0010608">
    <property type="term" value="P:post-transcriptional regulation of gene expression"/>
    <property type="evidence" value="ECO:0007669"/>
    <property type="project" value="InterPro"/>
</dbReference>
<sequence>MEIIMDTQSELTGSKTIIAYLANQFPKCFTTEGEVKPLKIGIFQDIIDRLGNNIQLSKTKLRLALRVYTASWRYLYSVKEGASRIDLDGNVCEAVTNEQATHALELLKASKAKVKAQRETKNKEQLAPNSRTKKPAFNKSGPKKAKSNVKRDATNNNRQSKPELKLNKAVAENLQVGNSVKVVLGSKPVSAIISNIEKEHIKVKVSSGMELTVTIEHIYM</sequence>